<evidence type="ECO:0000256" key="8">
    <source>
        <dbReference type="ARBA" id="ARBA00047838"/>
    </source>
</evidence>
<evidence type="ECO:0000256" key="4">
    <source>
        <dbReference type="ARBA" id="ARBA00022605"/>
    </source>
</evidence>
<evidence type="ECO:0000313" key="12">
    <source>
        <dbReference type="Proteomes" id="UP001236415"/>
    </source>
</evidence>
<evidence type="ECO:0000256" key="10">
    <source>
        <dbReference type="RuleBase" id="RU003657"/>
    </source>
</evidence>
<evidence type="ECO:0000256" key="5">
    <source>
        <dbReference type="ARBA" id="ARBA00023102"/>
    </source>
</evidence>
<comment type="similarity">
    <text evidence="2 9 10">Belongs to the HisA/HisF family.</text>
</comment>
<dbReference type="PANTHER" id="PTHR21235">
    <property type="entry name" value="IMIDAZOLE GLYCEROL PHOSPHATE SYNTHASE SUBUNIT HISF/H IGP SYNTHASE SUBUNIT HISF/H"/>
    <property type="match status" value="1"/>
</dbReference>
<name>A0ABY8XB45_9BACL</name>
<dbReference type="InterPro" id="IPR050064">
    <property type="entry name" value="IGPS_HisA/HisF"/>
</dbReference>
<dbReference type="InterPro" id="IPR004651">
    <property type="entry name" value="HisF"/>
</dbReference>
<protein>
    <recommendedName>
        <fullName evidence="9">Imidazole glycerol phosphate synthase subunit HisF</fullName>
        <ecNumber evidence="9">4.3.2.10</ecNumber>
    </recommendedName>
    <alternativeName>
        <fullName evidence="9">IGP synthase cyclase subunit</fullName>
    </alternativeName>
    <alternativeName>
        <fullName evidence="9">IGP synthase subunit HisF</fullName>
    </alternativeName>
    <alternativeName>
        <fullName evidence="9">ImGP synthase subunit HisF</fullName>
        <shortName evidence="9">IGPS subunit HisF</shortName>
    </alternativeName>
</protein>
<dbReference type="NCBIfam" id="TIGR00735">
    <property type="entry name" value="hisF"/>
    <property type="match status" value="1"/>
</dbReference>
<feature type="active site" evidence="9">
    <location>
        <position position="130"/>
    </location>
</feature>
<feature type="active site" evidence="9">
    <location>
        <position position="11"/>
    </location>
</feature>
<dbReference type="SUPFAM" id="SSF51366">
    <property type="entry name" value="Ribulose-phoshate binding barrel"/>
    <property type="match status" value="1"/>
</dbReference>
<organism evidence="11 12">
    <name type="scientific">Paenibacillus polygoni</name>
    <dbReference type="NCBI Taxonomy" id="3050112"/>
    <lineage>
        <taxon>Bacteria</taxon>
        <taxon>Bacillati</taxon>
        <taxon>Bacillota</taxon>
        <taxon>Bacilli</taxon>
        <taxon>Bacillales</taxon>
        <taxon>Paenibacillaceae</taxon>
        <taxon>Paenibacillus</taxon>
    </lineage>
</organism>
<comment type="function">
    <text evidence="7 9">IGPS catalyzes the conversion of PRFAR and glutamine to IGP, AICAR and glutamate. The HisF subunit catalyzes the cyclization activity that produces IGP and AICAR from PRFAR using the ammonia provided by the HisH subunit.</text>
</comment>
<comment type="subcellular location">
    <subcellularLocation>
        <location evidence="9">Cytoplasm</location>
    </subcellularLocation>
</comment>
<dbReference type="PANTHER" id="PTHR21235:SF2">
    <property type="entry name" value="IMIDAZOLE GLYCEROL PHOSPHATE SYNTHASE HISHF"/>
    <property type="match status" value="1"/>
</dbReference>
<dbReference type="Proteomes" id="UP001236415">
    <property type="component" value="Chromosome"/>
</dbReference>
<evidence type="ECO:0000256" key="9">
    <source>
        <dbReference type="HAMAP-Rule" id="MF_01013"/>
    </source>
</evidence>
<proteinExistence type="inferred from homology"/>
<dbReference type="HAMAP" id="MF_01013">
    <property type="entry name" value="HisF"/>
    <property type="match status" value="1"/>
</dbReference>
<reference evidence="11 12" key="1">
    <citation type="submission" date="2023-06" db="EMBL/GenBank/DDBJ databases">
        <title>Paenibacillus polygonum sp. nov., an endophytic bacterium, isolated from Polygonum lapathifolium L. in Nanji Wetland National Nature Reserve, South of Poyang Lake, Jiangxi Province, China.</title>
        <authorList>
            <person name="Yu Z."/>
        </authorList>
    </citation>
    <scope>NUCLEOTIDE SEQUENCE [LARGE SCALE GENOMIC DNA]</scope>
    <source>
        <strain evidence="11 12">C31</strain>
    </source>
</reference>
<dbReference type="InterPro" id="IPR006062">
    <property type="entry name" value="His_biosynth"/>
</dbReference>
<dbReference type="InterPro" id="IPR011060">
    <property type="entry name" value="RibuloseP-bd_barrel"/>
</dbReference>
<keyword evidence="4 9" id="KW-0028">Amino-acid biosynthesis</keyword>
<evidence type="ECO:0000256" key="6">
    <source>
        <dbReference type="ARBA" id="ARBA00023239"/>
    </source>
</evidence>
<dbReference type="EC" id="4.3.2.10" evidence="9"/>
<evidence type="ECO:0000256" key="7">
    <source>
        <dbReference type="ARBA" id="ARBA00025475"/>
    </source>
</evidence>
<keyword evidence="9" id="KW-0963">Cytoplasm</keyword>
<keyword evidence="6 9" id="KW-0456">Lyase</keyword>
<sequence>MLAKRIIPCLDVKDGRVVKGVNFVNLRDAGDPVELAALYDREGADEIVFLDISASVEGRQTMVEVVRQTAGEIAIPFTVGGGIKHVDDMKTILRAGADKIGINTAAVLNPSLIKEGALRFGSQCIVLAVDAKWNDEFGEWEVYTHGGRKPTGIRTLEWVKQAEKLGAGELLLTSMDADGTKNGFDIRLTSAVSDAVGIPVIASGGAGKEDDFEEVFTAGKADAGLAATIFHYKEIAIPHLKQHLKAKGVEIR</sequence>
<keyword evidence="5 9" id="KW-0368">Histidine biosynthesis</keyword>
<evidence type="ECO:0000256" key="2">
    <source>
        <dbReference type="ARBA" id="ARBA00009667"/>
    </source>
</evidence>
<evidence type="ECO:0000256" key="3">
    <source>
        <dbReference type="ARBA" id="ARBA00011152"/>
    </source>
</evidence>
<keyword evidence="12" id="KW-1185">Reference proteome</keyword>
<dbReference type="EMBL" id="CP127162">
    <property type="protein sequence ID" value="WIV21338.1"/>
    <property type="molecule type" value="Genomic_DNA"/>
</dbReference>
<comment type="pathway">
    <text evidence="1 9">Amino-acid biosynthesis; L-histidine biosynthesis; L-histidine from 5-phospho-alpha-D-ribose 1-diphosphate: step 5/9.</text>
</comment>
<dbReference type="RefSeq" id="WP_285748990.1">
    <property type="nucleotide sequence ID" value="NZ_CP127162.1"/>
</dbReference>
<evidence type="ECO:0000313" key="11">
    <source>
        <dbReference type="EMBL" id="WIV21338.1"/>
    </source>
</evidence>
<comment type="subunit">
    <text evidence="3 9">Heterodimer of HisH and HisF.</text>
</comment>
<dbReference type="Pfam" id="PF00977">
    <property type="entry name" value="His_biosynth"/>
    <property type="match status" value="1"/>
</dbReference>
<evidence type="ECO:0000256" key="1">
    <source>
        <dbReference type="ARBA" id="ARBA00005091"/>
    </source>
</evidence>
<dbReference type="InterPro" id="IPR013785">
    <property type="entry name" value="Aldolase_TIM"/>
</dbReference>
<comment type="catalytic activity">
    <reaction evidence="8 9">
        <text>5-[(5-phospho-1-deoxy-D-ribulos-1-ylimino)methylamino]-1-(5-phospho-beta-D-ribosyl)imidazole-4-carboxamide + L-glutamine = D-erythro-1-(imidazol-4-yl)glycerol 3-phosphate + 5-amino-1-(5-phospho-beta-D-ribosyl)imidazole-4-carboxamide + L-glutamate + H(+)</text>
        <dbReference type="Rhea" id="RHEA:24793"/>
        <dbReference type="ChEBI" id="CHEBI:15378"/>
        <dbReference type="ChEBI" id="CHEBI:29985"/>
        <dbReference type="ChEBI" id="CHEBI:58278"/>
        <dbReference type="ChEBI" id="CHEBI:58359"/>
        <dbReference type="ChEBI" id="CHEBI:58475"/>
        <dbReference type="ChEBI" id="CHEBI:58525"/>
        <dbReference type="EC" id="4.3.2.10"/>
    </reaction>
</comment>
<accession>A0ABY8XB45</accession>
<dbReference type="Gene3D" id="3.20.20.70">
    <property type="entry name" value="Aldolase class I"/>
    <property type="match status" value="1"/>
</dbReference>
<gene>
    <name evidence="9 11" type="primary">hisF</name>
    <name evidence="11" type="ORF">QPK24_00775</name>
</gene>
<dbReference type="GO" id="GO:0016829">
    <property type="term" value="F:lyase activity"/>
    <property type="evidence" value="ECO:0007669"/>
    <property type="project" value="UniProtKB-KW"/>
</dbReference>
<dbReference type="CDD" id="cd04731">
    <property type="entry name" value="HisF"/>
    <property type="match status" value="1"/>
</dbReference>